<evidence type="ECO:0000256" key="2">
    <source>
        <dbReference type="ARBA" id="ARBA00004651"/>
    </source>
</evidence>
<feature type="transmembrane region" description="Helical" evidence="19">
    <location>
        <begin position="206"/>
        <end position="223"/>
    </location>
</feature>
<evidence type="ECO:0000256" key="4">
    <source>
        <dbReference type="ARBA" id="ARBA00010561"/>
    </source>
</evidence>
<evidence type="ECO:0000256" key="7">
    <source>
        <dbReference type="ARBA" id="ARBA00022475"/>
    </source>
</evidence>
<evidence type="ECO:0000256" key="14">
    <source>
        <dbReference type="ARBA" id="ARBA00025228"/>
    </source>
</evidence>
<comment type="pathway">
    <text evidence="3 19">Cofactor biosynthesis; adenosylcobalamin biosynthesis; adenosylcobalamin from cob(II)yrinate a,c-diamide: step 7/7.</text>
</comment>
<evidence type="ECO:0000256" key="16">
    <source>
        <dbReference type="ARBA" id="ARBA00032853"/>
    </source>
</evidence>
<dbReference type="HAMAP" id="MF_00719">
    <property type="entry name" value="CobS"/>
    <property type="match status" value="1"/>
</dbReference>
<keyword evidence="13 19" id="KW-0472">Membrane</keyword>
<evidence type="ECO:0000256" key="19">
    <source>
        <dbReference type="HAMAP-Rule" id="MF_00719"/>
    </source>
</evidence>
<evidence type="ECO:0000256" key="11">
    <source>
        <dbReference type="ARBA" id="ARBA00022842"/>
    </source>
</evidence>
<evidence type="ECO:0000256" key="10">
    <source>
        <dbReference type="ARBA" id="ARBA00022692"/>
    </source>
</evidence>
<gene>
    <name evidence="19" type="primary">cobS</name>
    <name evidence="20" type="ORF">NFI88_10565</name>
</gene>
<feature type="transmembrane region" description="Helical" evidence="19">
    <location>
        <begin position="40"/>
        <end position="61"/>
    </location>
</feature>
<feature type="transmembrane region" description="Helical" evidence="19">
    <location>
        <begin position="181"/>
        <end position="200"/>
    </location>
</feature>
<evidence type="ECO:0000256" key="17">
    <source>
        <dbReference type="ARBA" id="ARBA00048623"/>
    </source>
</evidence>
<dbReference type="InterPro" id="IPR003805">
    <property type="entry name" value="CobS"/>
</dbReference>
<evidence type="ECO:0000256" key="12">
    <source>
        <dbReference type="ARBA" id="ARBA00022989"/>
    </source>
</evidence>
<organism evidence="20 21">
    <name type="scientific">Rhizosaccharibacter radicis</name>
    <dbReference type="NCBI Taxonomy" id="2782605"/>
    <lineage>
        <taxon>Bacteria</taxon>
        <taxon>Pseudomonadati</taxon>
        <taxon>Pseudomonadota</taxon>
        <taxon>Alphaproteobacteria</taxon>
        <taxon>Acetobacterales</taxon>
        <taxon>Acetobacteraceae</taxon>
        <taxon>Rhizosaccharibacter</taxon>
    </lineage>
</organism>
<evidence type="ECO:0000256" key="18">
    <source>
        <dbReference type="ARBA" id="ARBA00049504"/>
    </source>
</evidence>
<keyword evidence="10 19" id="KW-0812">Transmembrane</keyword>
<feature type="transmembrane region" description="Helical" evidence="19">
    <location>
        <begin position="235"/>
        <end position="253"/>
    </location>
</feature>
<keyword evidence="9 19" id="KW-0808">Transferase</keyword>
<evidence type="ECO:0000256" key="6">
    <source>
        <dbReference type="ARBA" id="ARBA00015850"/>
    </source>
</evidence>
<evidence type="ECO:0000313" key="21">
    <source>
        <dbReference type="Proteomes" id="UP001524547"/>
    </source>
</evidence>
<comment type="similarity">
    <text evidence="4 19">Belongs to the CobS family.</text>
</comment>
<dbReference type="Pfam" id="PF02654">
    <property type="entry name" value="CobS"/>
    <property type="match status" value="1"/>
</dbReference>
<keyword evidence="7 19" id="KW-1003">Cell membrane</keyword>
<evidence type="ECO:0000256" key="3">
    <source>
        <dbReference type="ARBA" id="ARBA00004663"/>
    </source>
</evidence>
<comment type="caution">
    <text evidence="20">The sequence shown here is derived from an EMBL/GenBank/DDBJ whole genome shotgun (WGS) entry which is preliminary data.</text>
</comment>
<evidence type="ECO:0000256" key="5">
    <source>
        <dbReference type="ARBA" id="ARBA00013200"/>
    </source>
</evidence>
<keyword evidence="11 19" id="KW-0460">Magnesium</keyword>
<comment type="catalytic activity">
    <reaction evidence="18 19">
        <text>alpha-ribazole 5'-phosphate + adenosylcob(III)inamide-GDP = adenosylcob(III)alamin 5'-phosphate + GMP + H(+)</text>
        <dbReference type="Rhea" id="RHEA:23560"/>
        <dbReference type="ChEBI" id="CHEBI:15378"/>
        <dbReference type="ChEBI" id="CHEBI:57918"/>
        <dbReference type="ChEBI" id="CHEBI:58115"/>
        <dbReference type="ChEBI" id="CHEBI:60487"/>
        <dbReference type="ChEBI" id="CHEBI:60493"/>
        <dbReference type="EC" id="2.7.8.26"/>
    </reaction>
</comment>
<comment type="function">
    <text evidence="14 19">Joins adenosylcobinamide-GDP and alpha-ribazole to generate adenosylcobalamin (Ado-cobalamin). Also synthesizes adenosylcobalamin 5'-phosphate from adenosylcobinamide-GDP and alpha-ribazole 5'-phosphate.</text>
</comment>
<accession>A0ABT1VYK6</accession>
<dbReference type="Proteomes" id="UP001524547">
    <property type="component" value="Unassembled WGS sequence"/>
</dbReference>
<evidence type="ECO:0000256" key="9">
    <source>
        <dbReference type="ARBA" id="ARBA00022679"/>
    </source>
</evidence>
<dbReference type="EMBL" id="JAMZEJ010000006">
    <property type="protein sequence ID" value="MCQ8241280.1"/>
    <property type="molecule type" value="Genomic_DNA"/>
</dbReference>
<evidence type="ECO:0000256" key="15">
    <source>
        <dbReference type="ARBA" id="ARBA00032605"/>
    </source>
</evidence>
<evidence type="ECO:0000256" key="1">
    <source>
        <dbReference type="ARBA" id="ARBA00001946"/>
    </source>
</evidence>
<reference evidence="20 21" key="1">
    <citation type="submission" date="2022-06" db="EMBL/GenBank/DDBJ databases">
        <title>Rhizosaccharibacter gen. nov. sp. nov. KSS12, endophytic bacteria isolated from sugarcane.</title>
        <authorList>
            <person name="Pitiwittayakul N."/>
        </authorList>
    </citation>
    <scope>NUCLEOTIDE SEQUENCE [LARGE SCALE GENOMIC DNA]</scope>
    <source>
        <strain evidence="20 21">KSS12</strain>
    </source>
</reference>
<dbReference type="RefSeq" id="WP_422920027.1">
    <property type="nucleotide sequence ID" value="NZ_JAMZEJ010000006.1"/>
</dbReference>
<keyword evidence="8 19" id="KW-0169">Cobalamin biosynthesis</keyword>
<comment type="catalytic activity">
    <reaction evidence="17 19">
        <text>alpha-ribazole + adenosylcob(III)inamide-GDP = adenosylcob(III)alamin + GMP + H(+)</text>
        <dbReference type="Rhea" id="RHEA:16049"/>
        <dbReference type="ChEBI" id="CHEBI:10329"/>
        <dbReference type="ChEBI" id="CHEBI:15378"/>
        <dbReference type="ChEBI" id="CHEBI:18408"/>
        <dbReference type="ChEBI" id="CHEBI:58115"/>
        <dbReference type="ChEBI" id="CHEBI:60487"/>
        <dbReference type="EC" id="2.7.8.26"/>
    </reaction>
</comment>
<feature type="transmembrane region" description="Helical" evidence="19">
    <location>
        <begin position="148"/>
        <end position="169"/>
    </location>
</feature>
<evidence type="ECO:0000313" key="20">
    <source>
        <dbReference type="EMBL" id="MCQ8241280.1"/>
    </source>
</evidence>
<name>A0ABT1VYK6_9PROT</name>
<keyword evidence="12 19" id="KW-1133">Transmembrane helix</keyword>
<dbReference type="PANTHER" id="PTHR34148">
    <property type="entry name" value="ADENOSYLCOBINAMIDE-GDP RIBAZOLETRANSFERASE"/>
    <property type="match status" value="1"/>
</dbReference>
<dbReference type="PANTHER" id="PTHR34148:SF1">
    <property type="entry name" value="ADENOSYLCOBINAMIDE-GDP RIBAZOLETRANSFERASE"/>
    <property type="match status" value="1"/>
</dbReference>
<evidence type="ECO:0000256" key="8">
    <source>
        <dbReference type="ARBA" id="ARBA00022573"/>
    </source>
</evidence>
<proteinExistence type="inferred from homology"/>
<keyword evidence="21" id="KW-1185">Reference proteome</keyword>
<comment type="subcellular location">
    <subcellularLocation>
        <location evidence="2 19">Cell membrane</location>
        <topology evidence="2 19">Multi-pass membrane protein</topology>
    </subcellularLocation>
</comment>
<protein>
    <recommendedName>
        <fullName evidence="6 19">Adenosylcobinamide-GDP ribazoletransferase</fullName>
        <ecNumber evidence="5 19">2.7.8.26</ecNumber>
    </recommendedName>
    <alternativeName>
        <fullName evidence="16 19">Cobalamin synthase</fullName>
    </alternativeName>
    <alternativeName>
        <fullName evidence="15 19">Cobalamin-5'-phosphate synthase</fullName>
    </alternativeName>
</protein>
<evidence type="ECO:0000256" key="13">
    <source>
        <dbReference type="ARBA" id="ARBA00023136"/>
    </source>
</evidence>
<feature type="transmembrane region" description="Helical" evidence="19">
    <location>
        <begin position="116"/>
        <end position="136"/>
    </location>
</feature>
<comment type="cofactor">
    <cofactor evidence="1 19">
        <name>Mg(2+)</name>
        <dbReference type="ChEBI" id="CHEBI:18420"/>
    </cofactor>
</comment>
<dbReference type="EC" id="2.7.8.26" evidence="5 19"/>
<sequence>MLGWAKRRRDDLATAIGLLTRFPVHRLVPVPPRYEPARAVWAFPIAGLSVGAAGAALLWAARLSGMAPSLAACWVLAAQIAASGALHEDGLADTADGLWGGRNRERRLAIMRDSRIGSFGALALIAAFALRASAVAELAAGPGGVRALLLVGLLSRGVLPLPLLLLPPARPDGLGASVSRMPRAAVFAAAMLCGGVGLLLTTPQRVAMAAAAAMLAAGLVAAAARRGIGGHTGDILGATVVAAECVMLSVLTLV</sequence>